<dbReference type="RefSeq" id="WP_207663159.1">
    <property type="nucleotide sequence ID" value="NZ_FRBP01000006.1"/>
</dbReference>
<dbReference type="AlphaFoldDB" id="A0AB74EYY6"/>
<accession>A0AB74EYY6</accession>
<proteinExistence type="predicted"/>
<evidence type="ECO:0000313" key="1">
    <source>
        <dbReference type="EMBL" id="SHL56577.1"/>
    </source>
</evidence>
<dbReference type="Proteomes" id="UP000184012">
    <property type="component" value="Unassembled WGS sequence"/>
</dbReference>
<reference evidence="1 2" key="1">
    <citation type="submission" date="2016-11" db="EMBL/GenBank/DDBJ databases">
        <authorList>
            <person name="Varghese N."/>
            <person name="Submissions S."/>
        </authorList>
    </citation>
    <scope>NUCLEOTIDE SEQUENCE [LARGE SCALE GENOMIC DNA]</scope>
    <source>
        <strain evidence="1 2">FD</strain>
    </source>
</reference>
<evidence type="ECO:0000313" key="2">
    <source>
        <dbReference type="Proteomes" id="UP000184012"/>
    </source>
</evidence>
<dbReference type="EMBL" id="FRBP01000006">
    <property type="protein sequence ID" value="SHL56577.1"/>
    <property type="molecule type" value="Genomic_DNA"/>
</dbReference>
<name>A0AB74EYY6_9FIRM</name>
<protein>
    <submittedName>
        <fullName evidence="1">Uncharacterized protein</fullName>
    </submittedName>
</protein>
<sequence>MLTLALLWMIGHALELPTTYWVIWRIMVALSPIRLLINVYKAGKDSGNNG</sequence>
<comment type="caution">
    <text evidence="1">The sequence shown here is derived from an EMBL/GenBank/DDBJ whole genome shotgun (WGS) entry which is preliminary data.</text>
</comment>
<gene>
    <name evidence="1" type="ORF">SAMN04515649_10624</name>
</gene>
<organism evidence="1 2">
    <name type="scientific">Eubacterium callanderi</name>
    <dbReference type="NCBI Taxonomy" id="53442"/>
    <lineage>
        <taxon>Bacteria</taxon>
        <taxon>Bacillati</taxon>
        <taxon>Bacillota</taxon>
        <taxon>Clostridia</taxon>
        <taxon>Eubacteriales</taxon>
        <taxon>Eubacteriaceae</taxon>
        <taxon>Eubacterium</taxon>
    </lineage>
</organism>